<dbReference type="GO" id="GO:0008270">
    <property type="term" value="F:zinc ion binding"/>
    <property type="evidence" value="ECO:0007669"/>
    <property type="project" value="InterPro"/>
</dbReference>
<dbReference type="InterPro" id="IPR036977">
    <property type="entry name" value="DNA_primase_Znf_CHC2"/>
</dbReference>
<sequence length="55" mass="5899">MNVERILEALGVDVTKSGAREIKAKCPVHSGDDPNFNINAETGMWMCHSHCGGGN</sequence>
<protein>
    <submittedName>
        <fullName evidence="1">Uncharacterized protein</fullName>
    </submittedName>
</protein>
<dbReference type="SUPFAM" id="SSF57783">
    <property type="entry name" value="Zinc beta-ribbon"/>
    <property type="match status" value="1"/>
</dbReference>
<dbReference type="GO" id="GO:0003677">
    <property type="term" value="F:DNA binding"/>
    <property type="evidence" value="ECO:0007669"/>
    <property type="project" value="InterPro"/>
</dbReference>
<proteinExistence type="predicted"/>
<dbReference type="AlphaFoldDB" id="A0A0F8YJR2"/>
<evidence type="ECO:0000313" key="1">
    <source>
        <dbReference type="EMBL" id="KKK73935.1"/>
    </source>
</evidence>
<reference evidence="1" key="1">
    <citation type="journal article" date="2015" name="Nature">
        <title>Complex archaea that bridge the gap between prokaryotes and eukaryotes.</title>
        <authorList>
            <person name="Spang A."/>
            <person name="Saw J.H."/>
            <person name="Jorgensen S.L."/>
            <person name="Zaremba-Niedzwiedzka K."/>
            <person name="Martijn J."/>
            <person name="Lind A.E."/>
            <person name="van Eijk R."/>
            <person name="Schleper C."/>
            <person name="Guy L."/>
            <person name="Ettema T.J."/>
        </authorList>
    </citation>
    <scope>NUCLEOTIDE SEQUENCE</scope>
</reference>
<organism evidence="1">
    <name type="scientific">marine sediment metagenome</name>
    <dbReference type="NCBI Taxonomy" id="412755"/>
    <lineage>
        <taxon>unclassified sequences</taxon>
        <taxon>metagenomes</taxon>
        <taxon>ecological metagenomes</taxon>
    </lineage>
</organism>
<name>A0A0F8YJR2_9ZZZZ</name>
<dbReference type="EMBL" id="LAZR01056556">
    <property type="protein sequence ID" value="KKK73935.1"/>
    <property type="molecule type" value="Genomic_DNA"/>
</dbReference>
<accession>A0A0F8YJR2</accession>
<gene>
    <name evidence="1" type="ORF">LCGC14_2888840</name>
</gene>
<comment type="caution">
    <text evidence="1">The sequence shown here is derived from an EMBL/GenBank/DDBJ whole genome shotgun (WGS) entry which is preliminary data.</text>
</comment>
<feature type="non-terminal residue" evidence="1">
    <location>
        <position position="55"/>
    </location>
</feature>
<dbReference type="Gene3D" id="3.90.580.10">
    <property type="entry name" value="Zinc finger, CHC2-type domain"/>
    <property type="match status" value="1"/>
</dbReference>
<dbReference type="GO" id="GO:0006260">
    <property type="term" value="P:DNA replication"/>
    <property type="evidence" value="ECO:0007669"/>
    <property type="project" value="InterPro"/>
</dbReference>